<dbReference type="AlphaFoldDB" id="A0A1H2DEP5"/>
<evidence type="ECO:0000313" key="1">
    <source>
        <dbReference type="EMBL" id="SDT80716.1"/>
    </source>
</evidence>
<dbReference type="Gene3D" id="3.30.559.30">
    <property type="entry name" value="Nonribosomal peptide synthetase, condensation domain"/>
    <property type="match status" value="1"/>
</dbReference>
<dbReference type="STRING" id="113562.SAMN04489716_9327"/>
<proteinExistence type="predicted"/>
<gene>
    <name evidence="1" type="ORF">SAMN04489716_9327</name>
</gene>
<protein>
    <submittedName>
        <fullName evidence="1">Condensation domain-containing protein</fullName>
    </submittedName>
</protein>
<evidence type="ECO:0000313" key="2">
    <source>
        <dbReference type="Proteomes" id="UP000198688"/>
    </source>
</evidence>
<name>A0A1H2DEP5_9ACTN</name>
<dbReference type="InterPro" id="IPR023213">
    <property type="entry name" value="CAT-like_dom_sf"/>
</dbReference>
<sequence>MWESMLVLGSSSDQLNPIGISRVDSPVPLRAALSRIERYLTQLDILRVVFDEKRREQTFRDHAQVSVLVRDMHDASGAGGLERGGFERFRDAGFPTEAFELDAAPIRIGLLHRRGIVTHMILLLSHLPFDGVAFRLLERQLLTAIEGHEVPEPGMQTETLVRHEQAPGSIRRSEAVLERWVDAATSPPAGRGLMPTTPGAYSVIALRSRAAAIAAQVIALRTGTSTTSVVLAALTRAVHHEIDRDLSAMLLVCNNRWQPQLTQFIGQTLGNGLLRYSRQDLTGEMTSHVRAVYARTLNAYARARYDTLRWRDTLTGLAAAGLSSDLSYYFNDVRAIRQAWQGLESQAGELGGPAERETSIDVIERRDLSDATVFANLRDAGPECLLKVVCDEKRMTPDAGAAMLAALEAVLVREAKAI</sequence>
<dbReference type="Gene3D" id="3.30.559.10">
    <property type="entry name" value="Chloramphenicol acetyltransferase-like domain"/>
    <property type="match status" value="1"/>
</dbReference>
<keyword evidence="2" id="KW-1185">Reference proteome</keyword>
<organism evidence="1 2">
    <name type="scientific">Actinoplanes derwentensis</name>
    <dbReference type="NCBI Taxonomy" id="113562"/>
    <lineage>
        <taxon>Bacteria</taxon>
        <taxon>Bacillati</taxon>
        <taxon>Actinomycetota</taxon>
        <taxon>Actinomycetes</taxon>
        <taxon>Micromonosporales</taxon>
        <taxon>Micromonosporaceae</taxon>
        <taxon>Actinoplanes</taxon>
    </lineage>
</organism>
<dbReference type="SUPFAM" id="SSF52777">
    <property type="entry name" value="CoA-dependent acyltransferases"/>
    <property type="match status" value="1"/>
</dbReference>
<dbReference type="RefSeq" id="WP_092555881.1">
    <property type="nucleotide sequence ID" value="NZ_LT629758.1"/>
</dbReference>
<dbReference type="Proteomes" id="UP000198688">
    <property type="component" value="Chromosome I"/>
</dbReference>
<dbReference type="EMBL" id="LT629758">
    <property type="protein sequence ID" value="SDT80716.1"/>
    <property type="molecule type" value="Genomic_DNA"/>
</dbReference>
<accession>A0A1H2DEP5</accession>
<reference evidence="1 2" key="1">
    <citation type="submission" date="2016-10" db="EMBL/GenBank/DDBJ databases">
        <authorList>
            <person name="de Groot N.N."/>
        </authorList>
    </citation>
    <scope>NUCLEOTIDE SEQUENCE [LARGE SCALE GENOMIC DNA]</scope>
    <source>
        <strain evidence="1 2">DSM 43941</strain>
    </source>
</reference>